<dbReference type="InterPro" id="IPR051380">
    <property type="entry name" value="pH-response_reg_palI/RIM9"/>
</dbReference>
<protein>
    <recommendedName>
        <fullName evidence="8">Pali-domain-containing protein</fullName>
    </recommendedName>
</protein>
<gene>
    <name evidence="6" type="ORF">BN946_scf185002.g35</name>
</gene>
<evidence type="ECO:0000256" key="2">
    <source>
        <dbReference type="ARBA" id="ARBA00022692"/>
    </source>
</evidence>
<name>A0A060SES8_PYCCI</name>
<feature type="transmembrane region" description="Helical" evidence="5">
    <location>
        <begin position="12"/>
        <end position="32"/>
    </location>
</feature>
<dbReference type="HOGENOM" id="CLU_076420_2_0_1"/>
<evidence type="ECO:0000256" key="1">
    <source>
        <dbReference type="ARBA" id="ARBA00004141"/>
    </source>
</evidence>
<proteinExistence type="predicted"/>
<dbReference type="EMBL" id="CCBP010000118">
    <property type="protein sequence ID" value="CDO72850.1"/>
    <property type="molecule type" value="Genomic_DNA"/>
</dbReference>
<keyword evidence="7" id="KW-1185">Reference proteome</keyword>
<keyword evidence="4 5" id="KW-0472">Membrane</keyword>
<keyword evidence="3 5" id="KW-1133">Transmembrane helix</keyword>
<dbReference type="PANTHER" id="PTHR28013:SF3">
    <property type="entry name" value="PROTEIN DCV1-RELATED"/>
    <property type="match status" value="1"/>
</dbReference>
<dbReference type="GO" id="GO:0005886">
    <property type="term" value="C:plasma membrane"/>
    <property type="evidence" value="ECO:0007669"/>
    <property type="project" value="InterPro"/>
</dbReference>
<dbReference type="Pfam" id="PF06687">
    <property type="entry name" value="SUR7"/>
    <property type="match status" value="1"/>
</dbReference>
<evidence type="ECO:0000256" key="5">
    <source>
        <dbReference type="SAM" id="Phobius"/>
    </source>
</evidence>
<feature type="transmembrane region" description="Helical" evidence="5">
    <location>
        <begin position="199"/>
        <end position="224"/>
    </location>
</feature>
<feature type="transmembrane region" description="Helical" evidence="5">
    <location>
        <begin position="151"/>
        <end position="179"/>
    </location>
</feature>
<dbReference type="Proteomes" id="UP000029665">
    <property type="component" value="Unassembled WGS sequence"/>
</dbReference>
<dbReference type="GO" id="GO:0032153">
    <property type="term" value="C:cell division site"/>
    <property type="evidence" value="ECO:0007669"/>
    <property type="project" value="TreeGrafter"/>
</dbReference>
<reference evidence="6" key="1">
    <citation type="submission" date="2014-01" db="EMBL/GenBank/DDBJ databases">
        <title>The genome of the white-rot fungus Pycnoporus cinnabarinus: a basidiomycete model with a versatile arsenal for lignocellulosic biomass breakdown.</title>
        <authorList>
            <person name="Levasseur A."/>
            <person name="Lomascolo A."/>
            <person name="Ruiz-Duenas F.J."/>
            <person name="Uzan E."/>
            <person name="Piumi F."/>
            <person name="Kues U."/>
            <person name="Ram A.F.J."/>
            <person name="Murat C."/>
            <person name="Haon M."/>
            <person name="Benoit I."/>
            <person name="Arfi Y."/>
            <person name="Chevret D."/>
            <person name="Drula E."/>
            <person name="Kwon M.J."/>
            <person name="Gouret P."/>
            <person name="Lesage-Meessen L."/>
            <person name="Lombard V."/>
            <person name="Mariette J."/>
            <person name="Noirot C."/>
            <person name="Park J."/>
            <person name="Patyshakuliyeva A."/>
            <person name="Wieneger R.A.B."/>
            <person name="Wosten H.A.B."/>
            <person name="Martin F."/>
            <person name="Coutinho P.M."/>
            <person name="de Vries R."/>
            <person name="Martinez A.T."/>
            <person name="Klopp C."/>
            <person name="Pontarotti P."/>
            <person name="Henrissat B."/>
            <person name="Record E."/>
        </authorList>
    </citation>
    <scope>NUCLEOTIDE SEQUENCE [LARGE SCALE GENOMIC DNA]</scope>
    <source>
        <strain evidence="6">BRFM137</strain>
    </source>
</reference>
<evidence type="ECO:0000313" key="7">
    <source>
        <dbReference type="Proteomes" id="UP000029665"/>
    </source>
</evidence>
<dbReference type="PANTHER" id="PTHR28013">
    <property type="entry name" value="PROTEIN DCV1-RELATED"/>
    <property type="match status" value="1"/>
</dbReference>
<accession>A0A060SES8</accession>
<keyword evidence="2 5" id="KW-0812">Transmembrane</keyword>
<evidence type="ECO:0000256" key="3">
    <source>
        <dbReference type="ARBA" id="ARBA00022989"/>
    </source>
</evidence>
<dbReference type="STRING" id="5643.A0A060SES8"/>
<evidence type="ECO:0000313" key="6">
    <source>
        <dbReference type="EMBL" id="CDO72850.1"/>
    </source>
</evidence>
<sequence>MPLPSIIPSITPFFLFVAFFLLLLVSLSLPIIKSIFLFRLAADASASLLDSSANGAVRFGVWGYCISAITVEVVGIDRETAGKCSSPQLGYQFDSDIANALHVSDLTNAISRTLSAVLVLHPLACAATLVALVTSLFITRRQAPDTVSRPAVLSTLGIALFAAVIATISFLLDVIFVAAVHHRVDKEADGVLHLNWGNAVWLSLGATIALWCAIVSDSAGICALGRRFKRKQLTGER</sequence>
<feature type="transmembrane region" description="Helical" evidence="5">
    <location>
        <begin position="114"/>
        <end position="139"/>
    </location>
</feature>
<dbReference type="OMA" id="TWGNAVW"/>
<evidence type="ECO:0008006" key="8">
    <source>
        <dbReference type="Google" id="ProtNLM"/>
    </source>
</evidence>
<organism evidence="6 7">
    <name type="scientific">Pycnoporus cinnabarinus</name>
    <name type="common">Cinnabar-red polypore</name>
    <name type="synonym">Trametes cinnabarina</name>
    <dbReference type="NCBI Taxonomy" id="5643"/>
    <lineage>
        <taxon>Eukaryota</taxon>
        <taxon>Fungi</taxon>
        <taxon>Dikarya</taxon>
        <taxon>Basidiomycota</taxon>
        <taxon>Agaricomycotina</taxon>
        <taxon>Agaricomycetes</taxon>
        <taxon>Polyporales</taxon>
        <taxon>Polyporaceae</taxon>
        <taxon>Trametes</taxon>
    </lineage>
</organism>
<dbReference type="AlphaFoldDB" id="A0A060SES8"/>
<dbReference type="GO" id="GO:0035838">
    <property type="term" value="C:growing cell tip"/>
    <property type="evidence" value="ECO:0007669"/>
    <property type="project" value="TreeGrafter"/>
</dbReference>
<dbReference type="InterPro" id="IPR009571">
    <property type="entry name" value="SUR7/Rim9-like_fungi"/>
</dbReference>
<dbReference type="OrthoDB" id="2354757at2759"/>
<comment type="caution">
    <text evidence="6">The sequence shown here is derived from an EMBL/GenBank/DDBJ whole genome shotgun (WGS) entry which is preliminary data.</text>
</comment>
<evidence type="ECO:0000256" key="4">
    <source>
        <dbReference type="ARBA" id="ARBA00023136"/>
    </source>
</evidence>
<comment type="subcellular location">
    <subcellularLocation>
        <location evidence="1">Membrane</location>
        <topology evidence="1">Multi-pass membrane protein</topology>
    </subcellularLocation>
</comment>